<feature type="domain" description="XAC0095-like" evidence="1">
    <location>
        <begin position="13"/>
        <end position="76"/>
    </location>
</feature>
<dbReference type="RefSeq" id="WP_130524460.1">
    <property type="nucleotide sequence ID" value="NZ_SHLZ01000005.1"/>
</dbReference>
<evidence type="ECO:0000259" key="1">
    <source>
        <dbReference type="Pfam" id="PF26642"/>
    </source>
</evidence>
<proteinExistence type="predicted"/>
<name>A0A4Q8LSM7_9GAMM</name>
<dbReference type="Proteomes" id="UP000292087">
    <property type="component" value="Unassembled WGS sequence"/>
</dbReference>
<protein>
    <recommendedName>
        <fullName evidence="1">XAC0095-like domain-containing protein</fullName>
    </recommendedName>
</protein>
<dbReference type="InterPro" id="IPR058099">
    <property type="entry name" value="T3SS_XAC0095_dom"/>
</dbReference>
<comment type="caution">
    <text evidence="2">The sequence shown here is derived from an EMBL/GenBank/DDBJ whole genome shotgun (WGS) entry which is preliminary data.</text>
</comment>
<accession>A0A4Q8LSM7</accession>
<dbReference type="EMBL" id="SHMF01000004">
    <property type="protein sequence ID" value="TAA33846.1"/>
    <property type="molecule type" value="Genomic_DNA"/>
</dbReference>
<sequence>MTDHLFDDRNTTGGALPEDSQHLLMQVGHQLRLLARLAQPRSGRKRKQAPGVGAAELACSLDQLAGQVEAVLLRMSRPAQAGAALAAAEAAAPYAADEAAQAQGPRLAFGATLAQLDALQLLVSGIKAFGDAVFAEQAADYAEGSVSMLGFAIFNQASEMADLLTEIAAQPLAPGGGLASVREVRLAYGGGAVLALCHDDAQAALRLPQAVGRMAGAMRLH</sequence>
<reference evidence="2 3" key="1">
    <citation type="submission" date="2019-02" db="EMBL/GenBank/DDBJ databases">
        <title>WGS of Pseudoxanthomonas species novum from clinical isolates.</title>
        <authorList>
            <person name="Bernier A.-M."/>
            <person name="Bernard K."/>
            <person name="Vachon A."/>
        </authorList>
    </citation>
    <scope>NUCLEOTIDE SEQUENCE [LARGE SCALE GENOMIC DNA]</scope>
    <source>
        <strain evidence="2 3">NML140781</strain>
    </source>
</reference>
<dbReference type="AlphaFoldDB" id="A0A4Q8LSM7"/>
<dbReference type="Pfam" id="PF26642">
    <property type="entry name" value="XAC0095_dom"/>
    <property type="match status" value="1"/>
</dbReference>
<gene>
    <name evidence="2" type="ORF">EA656_15575</name>
</gene>
<organism evidence="2 3">
    <name type="scientific">Pseudoxanthomonas winnipegensis</name>
    <dbReference type="NCBI Taxonomy" id="2480810"/>
    <lineage>
        <taxon>Bacteria</taxon>
        <taxon>Pseudomonadati</taxon>
        <taxon>Pseudomonadota</taxon>
        <taxon>Gammaproteobacteria</taxon>
        <taxon>Lysobacterales</taxon>
        <taxon>Lysobacteraceae</taxon>
        <taxon>Pseudoxanthomonas</taxon>
    </lineage>
</organism>
<evidence type="ECO:0000313" key="3">
    <source>
        <dbReference type="Proteomes" id="UP000292087"/>
    </source>
</evidence>
<dbReference type="NCBIfam" id="NF047335">
    <property type="entry name" value="T3SS_XAC0095"/>
    <property type="match status" value="1"/>
</dbReference>
<evidence type="ECO:0000313" key="2">
    <source>
        <dbReference type="EMBL" id="TAA33846.1"/>
    </source>
</evidence>